<proteinExistence type="predicted"/>
<gene>
    <name evidence="1" type="ORF">PoB_001076300</name>
</gene>
<keyword evidence="2" id="KW-1185">Reference proteome</keyword>
<dbReference type="EMBL" id="BLXT01001286">
    <property type="protein sequence ID" value="GFN84257.1"/>
    <property type="molecule type" value="Genomic_DNA"/>
</dbReference>
<reference evidence="1 2" key="1">
    <citation type="journal article" date="2021" name="Elife">
        <title>Chloroplast acquisition without the gene transfer in kleptoplastic sea slugs, Plakobranchus ocellatus.</title>
        <authorList>
            <person name="Maeda T."/>
            <person name="Takahashi S."/>
            <person name="Yoshida T."/>
            <person name="Shimamura S."/>
            <person name="Takaki Y."/>
            <person name="Nagai Y."/>
            <person name="Toyoda A."/>
            <person name="Suzuki Y."/>
            <person name="Arimoto A."/>
            <person name="Ishii H."/>
            <person name="Satoh N."/>
            <person name="Nishiyama T."/>
            <person name="Hasebe M."/>
            <person name="Maruyama T."/>
            <person name="Minagawa J."/>
            <person name="Obokata J."/>
            <person name="Shigenobu S."/>
        </authorList>
    </citation>
    <scope>NUCLEOTIDE SEQUENCE [LARGE SCALE GENOMIC DNA]</scope>
</reference>
<protein>
    <submittedName>
        <fullName evidence="1">Uncharacterized protein</fullName>
    </submittedName>
</protein>
<comment type="caution">
    <text evidence="1">The sequence shown here is derived from an EMBL/GenBank/DDBJ whole genome shotgun (WGS) entry which is preliminary data.</text>
</comment>
<sequence length="179" mass="20865">MGYISSAWQNQRFFRQFSNPRGGMHARQLNLAKIASKVALWIARTMRPTDVIDWDNVVKTLETTAGESDKIMRGLVDVYNVPKRLQKQVEWYLSMFLKRAVFLEIALQVVMYGLEANSDIETITGQSQDENSRGKMWDHFNSKSHFLHPIKLGIKEWIQPFCSQFMTTMMKKMYGFVTD</sequence>
<name>A0AAV3YNW7_9GAST</name>
<dbReference type="Proteomes" id="UP000735302">
    <property type="component" value="Unassembled WGS sequence"/>
</dbReference>
<evidence type="ECO:0000313" key="2">
    <source>
        <dbReference type="Proteomes" id="UP000735302"/>
    </source>
</evidence>
<evidence type="ECO:0000313" key="1">
    <source>
        <dbReference type="EMBL" id="GFN84257.1"/>
    </source>
</evidence>
<accession>A0AAV3YNW7</accession>
<organism evidence="1 2">
    <name type="scientific">Plakobranchus ocellatus</name>
    <dbReference type="NCBI Taxonomy" id="259542"/>
    <lineage>
        <taxon>Eukaryota</taxon>
        <taxon>Metazoa</taxon>
        <taxon>Spiralia</taxon>
        <taxon>Lophotrochozoa</taxon>
        <taxon>Mollusca</taxon>
        <taxon>Gastropoda</taxon>
        <taxon>Heterobranchia</taxon>
        <taxon>Euthyneura</taxon>
        <taxon>Panpulmonata</taxon>
        <taxon>Sacoglossa</taxon>
        <taxon>Placobranchoidea</taxon>
        <taxon>Plakobranchidae</taxon>
        <taxon>Plakobranchus</taxon>
    </lineage>
</organism>
<dbReference type="AlphaFoldDB" id="A0AAV3YNW7"/>